<evidence type="ECO:0000256" key="7">
    <source>
        <dbReference type="ARBA" id="ARBA00022525"/>
    </source>
</evidence>
<keyword evidence="7" id="KW-0964">Secreted</keyword>
<comment type="function">
    <text evidence="2">Could be a virulence factor.</text>
</comment>
<evidence type="ECO:0000313" key="14">
    <source>
        <dbReference type="EMBL" id="BCJ92295.1"/>
    </source>
</evidence>
<accession>A0A6S6QXN8</accession>
<dbReference type="GO" id="GO:0004630">
    <property type="term" value="F:phospholipase D activity"/>
    <property type="evidence" value="ECO:0007669"/>
    <property type="project" value="UniProtKB-EC"/>
</dbReference>
<dbReference type="AlphaFoldDB" id="A0A6S6QXN8"/>
<comment type="catalytic activity">
    <reaction evidence="1">
        <text>a 1,2-diacyl-sn-glycero-3-phosphocholine + H2O = a 1,2-diacyl-sn-glycero-3-phosphate + choline + H(+)</text>
        <dbReference type="Rhea" id="RHEA:14445"/>
        <dbReference type="ChEBI" id="CHEBI:15354"/>
        <dbReference type="ChEBI" id="CHEBI:15377"/>
        <dbReference type="ChEBI" id="CHEBI:15378"/>
        <dbReference type="ChEBI" id="CHEBI:57643"/>
        <dbReference type="ChEBI" id="CHEBI:58608"/>
        <dbReference type="EC" id="3.1.4.4"/>
    </reaction>
</comment>
<evidence type="ECO:0000256" key="1">
    <source>
        <dbReference type="ARBA" id="ARBA00000798"/>
    </source>
</evidence>
<keyword evidence="9" id="KW-0442">Lipid degradation</keyword>
<dbReference type="SUPFAM" id="SSF56024">
    <property type="entry name" value="Phospholipase D/nuclease"/>
    <property type="match status" value="2"/>
</dbReference>
<evidence type="ECO:0000256" key="12">
    <source>
        <dbReference type="SAM" id="MobiDB-lite"/>
    </source>
</evidence>
<dbReference type="EMBL" id="AP023361">
    <property type="protein sequence ID" value="BCJ92295.1"/>
    <property type="molecule type" value="Genomic_DNA"/>
</dbReference>
<feature type="domain" description="PLD phosphodiesterase" evidence="13">
    <location>
        <begin position="463"/>
        <end position="494"/>
    </location>
</feature>
<organism evidence="14 15">
    <name type="scientific">Terrihabitans soli</name>
    <dbReference type="NCBI Taxonomy" id="708113"/>
    <lineage>
        <taxon>Bacteria</taxon>
        <taxon>Pseudomonadati</taxon>
        <taxon>Pseudomonadota</taxon>
        <taxon>Alphaproteobacteria</taxon>
        <taxon>Hyphomicrobiales</taxon>
        <taxon>Terrihabitans</taxon>
    </lineage>
</organism>
<evidence type="ECO:0000256" key="2">
    <source>
        <dbReference type="ARBA" id="ARBA00003145"/>
    </source>
</evidence>
<dbReference type="PANTHER" id="PTHR43856">
    <property type="entry name" value="CARDIOLIPIN HYDROLASE"/>
    <property type="match status" value="1"/>
</dbReference>
<dbReference type="RefSeq" id="WP_222875876.1">
    <property type="nucleotide sequence ID" value="NZ_AP023361.1"/>
</dbReference>
<keyword evidence="8" id="KW-0378">Hydrolase</keyword>
<gene>
    <name evidence="14" type="ORF">IZ6_30300</name>
</gene>
<dbReference type="Proteomes" id="UP000515317">
    <property type="component" value="Chromosome"/>
</dbReference>
<dbReference type="PANTHER" id="PTHR43856:SF1">
    <property type="entry name" value="MITOCHONDRIAL CARDIOLIPIN HYDROLASE"/>
    <property type="match status" value="1"/>
</dbReference>
<evidence type="ECO:0000256" key="9">
    <source>
        <dbReference type="ARBA" id="ARBA00022963"/>
    </source>
</evidence>
<evidence type="ECO:0000256" key="8">
    <source>
        <dbReference type="ARBA" id="ARBA00022801"/>
    </source>
</evidence>
<dbReference type="GO" id="GO:0016042">
    <property type="term" value="P:lipid catabolic process"/>
    <property type="evidence" value="ECO:0007669"/>
    <property type="project" value="UniProtKB-KW"/>
</dbReference>
<evidence type="ECO:0000256" key="11">
    <source>
        <dbReference type="ARBA" id="ARBA00029594"/>
    </source>
</evidence>
<dbReference type="CDD" id="cd09173">
    <property type="entry name" value="PLDc_Nuc_like_unchar1_2"/>
    <property type="match status" value="1"/>
</dbReference>
<evidence type="ECO:0000256" key="5">
    <source>
        <dbReference type="ARBA" id="ARBA00012027"/>
    </source>
</evidence>
<evidence type="ECO:0000256" key="3">
    <source>
        <dbReference type="ARBA" id="ARBA00004613"/>
    </source>
</evidence>
<evidence type="ECO:0000256" key="10">
    <source>
        <dbReference type="ARBA" id="ARBA00023098"/>
    </source>
</evidence>
<dbReference type="GO" id="GO:0006793">
    <property type="term" value="P:phosphorus metabolic process"/>
    <property type="evidence" value="ECO:0007669"/>
    <property type="project" value="UniProtKB-ARBA"/>
</dbReference>
<comment type="similarity">
    <text evidence="4">Belongs to the phospholipase D family.</text>
</comment>
<name>A0A6S6QXN8_9HYPH</name>
<dbReference type="InterPro" id="IPR025202">
    <property type="entry name" value="PLD-like_dom"/>
</dbReference>
<sequence>MGDFQNREEKQGFACKLWRGERMTLLGFDVDDPEDDFVGFSIECKSPGSSDFVPLFNRIAFEYDRPAVEAVDGSRNFDSREAPFQKFRWLHFPWQPQDGKYDYRVTKMHMPRDGELKRGTQIELDIPLNQVTYEGLVDIGFTRNFASSQAYAEQFGNNPDIIPEDSEGGLKFKKLNLQNQSGVSVYEWLGFEAYDHIFGFLEEALKDPGVTLDAMAYDLNEPDIVSYLEKFGERLRVIIDDSPNPSKGHGAKGSPESISARRLRKSAGKAAVKRTHFKGLQHHKIFITRRDGKAEKVLCGSTNFTFRGLYIQANNVLVFHAKEVAKLFGTMFDIAFDEDPEEFRSHPFSKTWHAAHFPDHPSVHVCFSPHASTDLSLNPIRAAVDQATSSVFYSVAFLGQMTQGPTVEAFARLMERPVFSYGTVDARRSMELRKPDGSIGLVDFAYLARKAPEPFRSEWAGGHGRNIHHKFVVTDFSLPSAKVFTGSCNFSPSGEAKNGDHLIMIEDCKVATAYAIEAVRVFDHLQFRNRMRDTFGKKDNKNTKNKAPKALTLAKPEAISGRPAWFERFYEEDTQRQRDRLLFSK</sequence>
<protein>
    <recommendedName>
        <fullName evidence="6">Phospholipase D</fullName>
        <ecNumber evidence="5">3.1.4.4</ecNumber>
    </recommendedName>
    <alternativeName>
        <fullName evidence="11">Choline phosphatase</fullName>
    </alternativeName>
</protein>
<keyword evidence="15" id="KW-1185">Reference proteome</keyword>
<proteinExistence type="inferred from homology"/>
<keyword evidence="10" id="KW-0443">Lipid metabolism</keyword>
<dbReference type="EC" id="3.1.4.4" evidence="5"/>
<comment type="subcellular location">
    <subcellularLocation>
        <location evidence="3">Secreted</location>
    </subcellularLocation>
</comment>
<evidence type="ECO:0000256" key="6">
    <source>
        <dbReference type="ARBA" id="ARBA00018392"/>
    </source>
</evidence>
<dbReference type="Pfam" id="PF13091">
    <property type="entry name" value="PLDc_2"/>
    <property type="match status" value="1"/>
</dbReference>
<dbReference type="CDD" id="cd09172">
    <property type="entry name" value="PLDc_Nuc_like_unchar1_1"/>
    <property type="match status" value="1"/>
</dbReference>
<feature type="region of interest" description="Disordered" evidence="12">
    <location>
        <begin position="240"/>
        <end position="261"/>
    </location>
</feature>
<dbReference type="KEGG" id="tso:IZ6_30300"/>
<dbReference type="InterPro" id="IPR051406">
    <property type="entry name" value="PLD_domain"/>
</dbReference>
<evidence type="ECO:0000256" key="4">
    <source>
        <dbReference type="ARBA" id="ARBA00008664"/>
    </source>
</evidence>
<evidence type="ECO:0000259" key="13">
    <source>
        <dbReference type="PROSITE" id="PS50035"/>
    </source>
</evidence>
<dbReference type="Gene3D" id="3.30.870.10">
    <property type="entry name" value="Endonuclease Chain A"/>
    <property type="match status" value="2"/>
</dbReference>
<dbReference type="GO" id="GO:0005576">
    <property type="term" value="C:extracellular region"/>
    <property type="evidence" value="ECO:0007669"/>
    <property type="project" value="UniProtKB-SubCell"/>
</dbReference>
<dbReference type="PROSITE" id="PS50035">
    <property type="entry name" value="PLD"/>
    <property type="match status" value="1"/>
</dbReference>
<dbReference type="GO" id="GO:0016891">
    <property type="term" value="F:RNA endonuclease activity producing 5'-phosphomonoesters, hydrolytic mechanism"/>
    <property type="evidence" value="ECO:0007669"/>
    <property type="project" value="TreeGrafter"/>
</dbReference>
<evidence type="ECO:0000313" key="15">
    <source>
        <dbReference type="Proteomes" id="UP000515317"/>
    </source>
</evidence>
<dbReference type="InterPro" id="IPR001736">
    <property type="entry name" value="PLipase_D/transphosphatidylase"/>
</dbReference>
<reference evidence="14 15" key="1">
    <citation type="submission" date="2020-08" db="EMBL/GenBank/DDBJ databases">
        <title>Genome sequence of Rhizobiales bacterium strain IZ6.</title>
        <authorList>
            <person name="Nakai R."/>
            <person name="Naganuma T."/>
        </authorList>
    </citation>
    <scope>NUCLEOTIDE SEQUENCE [LARGE SCALE GENOMIC DNA]</scope>
    <source>
        <strain evidence="14 15">IZ6</strain>
    </source>
</reference>